<keyword evidence="4 10" id="KW-1003">Cell membrane</keyword>
<dbReference type="HAMAP" id="MF_02095">
    <property type="entry name" value="CysQ"/>
    <property type="match status" value="1"/>
</dbReference>
<evidence type="ECO:0000256" key="5">
    <source>
        <dbReference type="ARBA" id="ARBA00022519"/>
    </source>
</evidence>
<feature type="binding site" evidence="10">
    <location>
        <position position="62"/>
    </location>
    <ligand>
        <name>substrate</name>
    </ligand>
</feature>
<feature type="binding site" evidence="10">
    <location>
        <position position="82"/>
    </location>
    <ligand>
        <name>Mg(2+)</name>
        <dbReference type="ChEBI" id="CHEBI:18420"/>
        <label>2</label>
    </ligand>
</feature>
<dbReference type="GO" id="GO:0008441">
    <property type="term" value="F:3'(2'),5'-bisphosphate nucleotidase activity"/>
    <property type="evidence" value="ECO:0007669"/>
    <property type="project" value="UniProtKB-EC"/>
</dbReference>
<comment type="catalytic activity">
    <reaction evidence="2 10">
        <text>adenosine 3',5'-bisphosphate + H2O = AMP + phosphate</text>
        <dbReference type="Rhea" id="RHEA:10040"/>
        <dbReference type="ChEBI" id="CHEBI:15377"/>
        <dbReference type="ChEBI" id="CHEBI:43474"/>
        <dbReference type="ChEBI" id="CHEBI:58343"/>
        <dbReference type="ChEBI" id="CHEBI:456215"/>
        <dbReference type="EC" id="3.1.3.7"/>
    </reaction>
</comment>
<comment type="catalytic activity">
    <reaction evidence="1">
        <text>a myo-inositol phosphate + H2O = myo-inositol + phosphate</text>
        <dbReference type="Rhea" id="RHEA:24056"/>
        <dbReference type="ChEBI" id="CHEBI:15377"/>
        <dbReference type="ChEBI" id="CHEBI:17268"/>
        <dbReference type="ChEBI" id="CHEBI:43474"/>
        <dbReference type="ChEBI" id="CHEBI:84139"/>
        <dbReference type="EC" id="3.1.3.25"/>
    </reaction>
</comment>
<dbReference type="PANTHER" id="PTHR43028:SF5">
    <property type="entry name" value="3'(2'),5'-BISPHOSPHATE NUCLEOTIDASE 1"/>
    <property type="match status" value="1"/>
</dbReference>
<evidence type="ECO:0000256" key="9">
    <source>
        <dbReference type="ARBA" id="ARBA00023136"/>
    </source>
</evidence>
<dbReference type="InterPro" id="IPR020550">
    <property type="entry name" value="Inositol_monophosphatase_CS"/>
</dbReference>
<comment type="subcellular location">
    <subcellularLocation>
        <location evidence="10">Cell membrane</location>
        <topology evidence="10">Peripheral membrane protein</topology>
        <orientation evidence="10">Cytoplasmic side</orientation>
    </subcellularLocation>
</comment>
<feature type="binding site" evidence="10">
    <location>
        <begin position="84"/>
        <end position="87"/>
    </location>
    <ligand>
        <name>substrate</name>
    </ligand>
</feature>
<dbReference type="EC" id="3.1.3.7" evidence="10"/>
<accession>A0ABS2NGJ6</accession>
<keyword evidence="12" id="KW-1185">Reference proteome</keyword>
<dbReference type="EMBL" id="JAFBDZ010000003">
    <property type="protein sequence ID" value="MBM7586938.1"/>
    <property type="molecule type" value="Genomic_DNA"/>
</dbReference>
<dbReference type="PROSITE" id="PS00629">
    <property type="entry name" value="IMP_1"/>
    <property type="match status" value="1"/>
</dbReference>
<dbReference type="InterPro" id="IPR020583">
    <property type="entry name" value="Inositol_monoP_metal-BS"/>
</dbReference>
<dbReference type="RefSeq" id="WP_205174103.1">
    <property type="nucleotide sequence ID" value="NZ_JAFBDZ010000003.1"/>
</dbReference>
<reference evidence="11 12" key="1">
    <citation type="submission" date="2021-01" db="EMBL/GenBank/DDBJ databases">
        <title>Genomic Encyclopedia of Type Strains, Phase IV (KMG-IV): sequencing the most valuable type-strain genomes for metagenomic binning, comparative biology and taxonomic classification.</title>
        <authorList>
            <person name="Goeker M."/>
        </authorList>
    </citation>
    <scope>NUCLEOTIDE SEQUENCE [LARGE SCALE GENOMIC DNA]</scope>
    <source>
        <strain evidence="11 12">DSM 24834</strain>
    </source>
</reference>
<dbReference type="InterPro" id="IPR050725">
    <property type="entry name" value="CysQ/Inositol_MonoPase"/>
</dbReference>
<evidence type="ECO:0000313" key="12">
    <source>
        <dbReference type="Proteomes" id="UP001646157"/>
    </source>
</evidence>
<dbReference type="PANTHER" id="PTHR43028">
    <property type="entry name" value="3'(2'),5'-BISPHOSPHATE NUCLEOTIDASE 1"/>
    <property type="match status" value="1"/>
</dbReference>
<comment type="caution">
    <text evidence="11">The sequence shown here is derived from an EMBL/GenBank/DDBJ whole genome shotgun (WGS) entry which is preliminary data.</text>
</comment>
<feature type="binding site" evidence="10">
    <location>
        <position position="217"/>
    </location>
    <ligand>
        <name>Mg(2+)</name>
        <dbReference type="ChEBI" id="CHEBI:18420"/>
        <label>2</label>
    </ligand>
</feature>
<gene>
    <name evidence="10" type="primary">cysQ</name>
    <name evidence="11" type="ORF">JOC86_003490</name>
</gene>
<dbReference type="SUPFAM" id="SSF56655">
    <property type="entry name" value="Carbohydrate phosphatase"/>
    <property type="match status" value="1"/>
</dbReference>
<keyword evidence="6 10" id="KW-0479">Metal-binding</keyword>
<dbReference type="Gene3D" id="3.30.540.10">
    <property type="entry name" value="Fructose-1,6-Bisphosphatase, subunit A, domain 1"/>
    <property type="match status" value="1"/>
</dbReference>
<name>A0ABS2NGJ6_9BACI</name>
<dbReference type="Proteomes" id="UP001646157">
    <property type="component" value="Unassembled WGS sequence"/>
</dbReference>
<comment type="function">
    <text evidence="10">Converts adenosine-3',5'-bisphosphate (PAP) to AMP.</text>
</comment>
<keyword evidence="7 10" id="KW-0378">Hydrolase</keyword>
<evidence type="ECO:0000256" key="6">
    <source>
        <dbReference type="ARBA" id="ARBA00022723"/>
    </source>
</evidence>
<dbReference type="Gene3D" id="3.40.190.80">
    <property type="match status" value="1"/>
</dbReference>
<feature type="binding site" evidence="10">
    <location>
        <position position="84"/>
    </location>
    <ligand>
        <name>Mg(2+)</name>
        <dbReference type="ChEBI" id="CHEBI:18420"/>
        <label>1</label>
    </ligand>
</feature>
<keyword evidence="8 10" id="KW-0460">Magnesium</keyword>
<keyword evidence="5" id="KW-0997">Cell inner membrane</keyword>
<dbReference type="Pfam" id="PF00459">
    <property type="entry name" value="Inositol_P"/>
    <property type="match status" value="1"/>
</dbReference>
<evidence type="ECO:0000256" key="10">
    <source>
        <dbReference type="HAMAP-Rule" id="MF_02095"/>
    </source>
</evidence>
<feature type="binding site" evidence="10">
    <location>
        <position position="82"/>
    </location>
    <ligand>
        <name>Mg(2+)</name>
        <dbReference type="ChEBI" id="CHEBI:18420"/>
        <label>1</label>
    </ligand>
</feature>
<keyword evidence="9 10" id="KW-0472">Membrane</keyword>
<feature type="binding site" evidence="10">
    <location>
        <position position="85"/>
    </location>
    <ligand>
        <name>Mg(2+)</name>
        <dbReference type="ChEBI" id="CHEBI:18420"/>
        <label>2</label>
    </ligand>
</feature>
<feature type="binding site" evidence="10">
    <location>
        <position position="217"/>
    </location>
    <ligand>
        <name>substrate</name>
    </ligand>
</feature>
<dbReference type="InterPro" id="IPR006240">
    <property type="entry name" value="CysQ"/>
</dbReference>
<comment type="cofactor">
    <cofactor evidence="10">
        <name>Mg(2+)</name>
        <dbReference type="ChEBI" id="CHEBI:18420"/>
    </cofactor>
</comment>
<dbReference type="CDD" id="cd01638">
    <property type="entry name" value="CysQ"/>
    <property type="match status" value="1"/>
</dbReference>
<protein>
    <recommendedName>
        <fullName evidence="10">3'(2'),5'-bisphosphate nucleotidase CysQ</fullName>
        <ecNumber evidence="10">3.1.3.7</ecNumber>
    </recommendedName>
    <alternativeName>
        <fullName evidence="10">3'(2'),5-bisphosphonucleoside 3'(2')-phosphohydrolase</fullName>
    </alternativeName>
    <alternativeName>
        <fullName evidence="10">3'-phosphoadenosine 5'-phosphate phosphatase</fullName>
        <shortName evidence="10">PAP phosphatase</shortName>
    </alternativeName>
</protein>
<dbReference type="InterPro" id="IPR000760">
    <property type="entry name" value="Inositol_monophosphatase-like"/>
</dbReference>
<comment type="similarity">
    <text evidence="3 10">Belongs to the inositol monophosphatase superfamily. CysQ family.</text>
</comment>
<dbReference type="PRINTS" id="PR00377">
    <property type="entry name" value="IMPHPHTASES"/>
</dbReference>
<feature type="binding site" evidence="10">
    <location>
        <position position="62"/>
    </location>
    <ligand>
        <name>Mg(2+)</name>
        <dbReference type="ChEBI" id="CHEBI:18420"/>
        <label>1</label>
    </ligand>
</feature>
<evidence type="ECO:0000256" key="8">
    <source>
        <dbReference type="ARBA" id="ARBA00022842"/>
    </source>
</evidence>
<evidence type="ECO:0000256" key="3">
    <source>
        <dbReference type="ARBA" id="ARBA00005289"/>
    </source>
</evidence>
<organism evidence="11 12">
    <name type="scientific">Rossellomorea pakistanensis</name>
    <dbReference type="NCBI Taxonomy" id="992288"/>
    <lineage>
        <taxon>Bacteria</taxon>
        <taxon>Bacillati</taxon>
        <taxon>Bacillota</taxon>
        <taxon>Bacilli</taxon>
        <taxon>Bacillales</taxon>
        <taxon>Bacillaceae</taxon>
        <taxon>Rossellomorea</taxon>
    </lineage>
</organism>
<evidence type="ECO:0000256" key="1">
    <source>
        <dbReference type="ARBA" id="ARBA00001033"/>
    </source>
</evidence>
<evidence type="ECO:0000256" key="4">
    <source>
        <dbReference type="ARBA" id="ARBA00022475"/>
    </source>
</evidence>
<evidence type="ECO:0000313" key="11">
    <source>
        <dbReference type="EMBL" id="MBM7586938.1"/>
    </source>
</evidence>
<dbReference type="NCBIfam" id="TIGR01331">
    <property type="entry name" value="bisphos_cysQ"/>
    <property type="match status" value="1"/>
</dbReference>
<proteinExistence type="inferred from homology"/>
<dbReference type="PROSITE" id="PS00630">
    <property type="entry name" value="IMP_2"/>
    <property type="match status" value="1"/>
</dbReference>
<evidence type="ECO:0000256" key="7">
    <source>
        <dbReference type="ARBA" id="ARBA00022801"/>
    </source>
</evidence>
<sequence length="258" mass="29429">MIENMISIALQAGKEVLDVYQSPIEVEHKTDHSPLTLADQKSHTLITEKLKRLTPHYPILSEEGHHIPFNERVNWKTFWLIDPLDGTKEFIKRNGEFTINIALINNNTSVLGVVYAPALDLLYFAEKQKGAFKLTDPHKTKNFMNESVKLPIYTQKKTTAIISRSHITENTKEFINSLQKNEGEIELISVGSSLKFCYVAEGMAHFYPRLAPTMEWDTAAGQIIVEEAGGHVMNDESQRPLLYNKECLRNPSFICKRK</sequence>
<evidence type="ECO:0000256" key="2">
    <source>
        <dbReference type="ARBA" id="ARBA00001625"/>
    </source>
</evidence>